<evidence type="ECO:0000256" key="2">
    <source>
        <dbReference type="ARBA" id="ARBA00022679"/>
    </source>
</evidence>
<dbReference type="EMBL" id="JBBWWR010000018">
    <property type="protein sequence ID" value="KAK8943624.1"/>
    <property type="molecule type" value="Genomic_DNA"/>
</dbReference>
<keyword evidence="8" id="KW-1185">Reference proteome</keyword>
<dbReference type="PANTHER" id="PTHR11055:SF37">
    <property type="entry name" value="ATP SULFURYLASE 2"/>
    <property type="match status" value="1"/>
</dbReference>
<comment type="caution">
    <text evidence="7">The sequence shown here is derived from an EMBL/GenBank/DDBJ whole genome shotgun (WGS) entry which is preliminary data.</text>
</comment>
<dbReference type="Gene3D" id="3.10.400.10">
    <property type="entry name" value="Sulfate adenylyltransferase"/>
    <property type="match status" value="1"/>
</dbReference>
<evidence type="ECO:0000313" key="8">
    <source>
        <dbReference type="Proteomes" id="UP001412067"/>
    </source>
</evidence>
<evidence type="ECO:0000256" key="4">
    <source>
        <dbReference type="ARBA" id="ARBA00022840"/>
    </source>
</evidence>
<keyword evidence="3" id="KW-0547">Nucleotide-binding</keyword>
<dbReference type="Pfam" id="PF14306">
    <property type="entry name" value="PUA_2"/>
    <property type="match status" value="1"/>
</dbReference>
<dbReference type="Proteomes" id="UP001412067">
    <property type="component" value="Unassembled WGS sequence"/>
</dbReference>
<protein>
    <recommendedName>
        <fullName evidence="6">ATP-sulfurylase PUA-like domain-containing protein</fullName>
    </recommendedName>
</protein>
<evidence type="ECO:0000313" key="7">
    <source>
        <dbReference type="EMBL" id="KAK8943624.1"/>
    </source>
</evidence>
<gene>
    <name evidence="7" type="ORF">KSP40_PGU022397</name>
</gene>
<sequence length="258" mass="28491">MRPKAARNIKHKQSPCAGGRSPPRYGFGRPRATSPCQQNARCLISSLDSSTVATASILPKPCPLRFSQRRSHALSDSFAVRLRCLPAGNRRVRCGLINPDGGKLVHLVASAGAERDALRREAARATGLPRFKLSRIDLEWVHVLNEGWESPLRGFMREAEFLQTLRFNCLRMPDGSIVNMSVAIVLAIDDSQKRSIEGRGRVVLLDAGDKPVAILKENLAKMRENLPDGFMCPGGWKVLVEYYNSIAPRAILEEHATA</sequence>
<feature type="region of interest" description="Disordered" evidence="5">
    <location>
        <begin position="1"/>
        <end position="35"/>
    </location>
</feature>
<dbReference type="InterPro" id="IPR025980">
    <property type="entry name" value="ATP-Sase_PUA-like_dom"/>
</dbReference>
<dbReference type="InterPro" id="IPR015947">
    <property type="entry name" value="PUA-like_sf"/>
</dbReference>
<evidence type="ECO:0000256" key="5">
    <source>
        <dbReference type="SAM" id="MobiDB-lite"/>
    </source>
</evidence>
<organism evidence="7 8">
    <name type="scientific">Platanthera guangdongensis</name>
    <dbReference type="NCBI Taxonomy" id="2320717"/>
    <lineage>
        <taxon>Eukaryota</taxon>
        <taxon>Viridiplantae</taxon>
        <taxon>Streptophyta</taxon>
        <taxon>Embryophyta</taxon>
        <taxon>Tracheophyta</taxon>
        <taxon>Spermatophyta</taxon>
        <taxon>Magnoliopsida</taxon>
        <taxon>Liliopsida</taxon>
        <taxon>Asparagales</taxon>
        <taxon>Orchidaceae</taxon>
        <taxon>Orchidoideae</taxon>
        <taxon>Orchideae</taxon>
        <taxon>Orchidinae</taxon>
        <taxon>Platanthera</taxon>
    </lineage>
</organism>
<accession>A0ABR2LM62</accession>
<feature type="compositionally biased region" description="Basic residues" evidence="5">
    <location>
        <begin position="1"/>
        <end position="13"/>
    </location>
</feature>
<keyword evidence="4" id="KW-0067">ATP-binding</keyword>
<dbReference type="SUPFAM" id="SSF88697">
    <property type="entry name" value="PUA domain-like"/>
    <property type="match status" value="1"/>
</dbReference>
<feature type="domain" description="ATP-sulfurylase PUA-like" evidence="6">
    <location>
        <begin position="97"/>
        <end position="217"/>
    </location>
</feature>
<evidence type="ECO:0000256" key="3">
    <source>
        <dbReference type="ARBA" id="ARBA00022741"/>
    </source>
</evidence>
<comment type="pathway">
    <text evidence="1">Sulfur metabolism.</text>
</comment>
<keyword evidence="2" id="KW-0808">Transferase</keyword>
<dbReference type="PANTHER" id="PTHR11055">
    <property type="entry name" value="BIFUNCTIONAL 3'-PHOSPHOADENOSINE 5'-PHOSPHOSULFATE SYNTHASE"/>
    <property type="match status" value="1"/>
</dbReference>
<proteinExistence type="predicted"/>
<name>A0ABR2LM62_9ASPA</name>
<evidence type="ECO:0000259" key="6">
    <source>
        <dbReference type="Pfam" id="PF14306"/>
    </source>
</evidence>
<reference evidence="7 8" key="1">
    <citation type="journal article" date="2022" name="Nat. Plants">
        <title>Genomes of leafy and leafless Platanthera orchids illuminate the evolution of mycoheterotrophy.</title>
        <authorList>
            <person name="Li M.H."/>
            <person name="Liu K.W."/>
            <person name="Li Z."/>
            <person name="Lu H.C."/>
            <person name="Ye Q.L."/>
            <person name="Zhang D."/>
            <person name="Wang J.Y."/>
            <person name="Li Y.F."/>
            <person name="Zhong Z.M."/>
            <person name="Liu X."/>
            <person name="Yu X."/>
            <person name="Liu D.K."/>
            <person name="Tu X.D."/>
            <person name="Liu B."/>
            <person name="Hao Y."/>
            <person name="Liao X.Y."/>
            <person name="Jiang Y.T."/>
            <person name="Sun W.H."/>
            <person name="Chen J."/>
            <person name="Chen Y.Q."/>
            <person name="Ai Y."/>
            <person name="Zhai J.W."/>
            <person name="Wu S.S."/>
            <person name="Zhou Z."/>
            <person name="Hsiao Y.Y."/>
            <person name="Wu W.L."/>
            <person name="Chen Y.Y."/>
            <person name="Lin Y.F."/>
            <person name="Hsu J.L."/>
            <person name="Li C.Y."/>
            <person name="Wang Z.W."/>
            <person name="Zhao X."/>
            <person name="Zhong W.Y."/>
            <person name="Ma X.K."/>
            <person name="Ma L."/>
            <person name="Huang J."/>
            <person name="Chen G.Z."/>
            <person name="Huang M.Z."/>
            <person name="Huang L."/>
            <person name="Peng D.H."/>
            <person name="Luo Y.B."/>
            <person name="Zou S.Q."/>
            <person name="Chen S.P."/>
            <person name="Lan S."/>
            <person name="Tsai W.C."/>
            <person name="Van de Peer Y."/>
            <person name="Liu Z.J."/>
        </authorList>
    </citation>
    <scope>NUCLEOTIDE SEQUENCE [LARGE SCALE GENOMIC DNA]</scope>
    <source>
        <strain evidence="7">Lor288</strain>
    </source>
</reference>
<evidence type="ECO:0000256" key="1">
    <source>
        <dbReference type="ARBA" id="ARBA00004678"/>
    </source>
</evidence>